<proteinExistence type="predicted"/>
<protein>
    <recommendedName>
        <fullName evidence="2">ABM domain-containing protein</fullName>
    </recommendedName>
</protein>
<name>A0A381TNL9_9ZZZZ</name>
<reference evidence="1" key="1">
    <citation type="submission" date="2018-05" db="EMBL/GenBank/DDBJ databases">
        <authorList>
            <person name="Lanie J.A."/>
            <person name="Ng W.-L."/>
            <person name="Kazmierczak K.M."/>
            <person name="Andrzejewski T.M."/>
            <person name="Davidsen T.M."/>
            <person name="Wayne K.J."/>
            <person name="Tettelin H."/>
            <person name="Glass J.I."/>
            <person name="Rusch D."/>
            <person name="Podicherti R."/>
            <person name="Tsui H.-C.T."/>
            <person name="Winkler M.E."/>
        </authorList>
    </citation>
    <scope>NUCLEOTIDE SEQUENCE</scope>
</reference>
<gene>
    <name evidence="1" type="ORF">METZ01_LOCUS70514</name>
</gene>
<evidence type="ECO:0008006" key="2">
    <source>
        <dbReference type="Google" id="ProtNLM"/>
    </source>
</evidence>
<sequence length="98" mass="11055">MIIVKRTYTPMAGASGLGELLNQVNSNTVAAEMPEIKVFRKFLGHHGVMVTMQAWESLEAYEASRSIVRNTSNIRDIFMKIYPLLSETHITEILEEAN</sequence>
<evidence type="ECO:0000313" key="1">
    <source>
        <dbReference type="EMBL" id="SVA17660.1"/>
    </source>
</evidence>
<organism evidence="1">
    <name type="scientific">marine metagenome</name>
    <dbReference type="NCBI Taxonomy" id="408172"/>
    <lineage>
        <taxon>unclassified sequences</taxon>
        <taxon>metagenomes</taxon>
        <taxon>ecological metagenomes</taxon>
    </lineage>
</organism>
<accession>A0A381TNL9</accession>
<dbReference type="AlphaFoldDB" id="A0A381TNL9"/>
<dbReference type="EMBL" id="UINC01004899">
    <property type="protein sequence ID" value="SVA17660.1"/>
    <property type="molecule type" value="Genomic_DNA"/>
</dbReference>